<name>A0A1H9QZ65_9ACTN</name>
<accession>A0A1H9QZ65</accession>
<organism evidence="1 2">
    <name type="scientific">Streptomyces qinglanensis</name>
    <dbReference type="NCBI Taxonomy" id="943816"/>
    <lineage>
        <taxon>Bacteria</taxon>
        <taxon>Bacillati</taxon>
        <taxon>Actinomycetota</taxon>
        <taxon>Actinomycetes</taxon>
        <taxon>Kitasatosporales</taxon>
        <taxon>Streptomycetaceae</taxon>
        <taxon>Streptomyces</taxon>
    </lineage>
</organism>
<dbReference type="OrthoDB" id="3298842at2"/>
<evidence type="ECO:0000313" key="2">
    <source>
        <dbReference type="Proteomes" id="UP000182841"/>
    </source>
</evidence>
<dbReference type="RefSeq" id="WP_074999479.1">
    <property type="nucleotide sequence ID" value="NZ_FOGO01000003.1"/>
</dbReference>
<dbReference type="Gene3D" id="3.30.1390.10">
    <property type="match status" value="1"/>
</dbReference>
<protein>
    <submittedName>
        <fullName evidence="1">Ribosomal protein L7/L12 C-terminal domain-containing protein</fullName>
    </submittedName>
</protein>
<dbReference type="AlphaFoldDB" id="A0A1H9QZ65"/>
<dbReference type="GO" id="GO:0005840">
    <property type="term" value="C:ribosome"/>
    <property type="evidence" value="ECO:0007669"/>
    <property type="project" value="UniProtKB-KW"/>
</dbReference>
<dbReference type="InterPro" id="IPR014719">
    <property type="entry name" value="Ribosomal_bL12_C/ClpS-like"/>
</dbReference>
<keyword evidence="1" id="KW-0687">Ribonucleoprotein</keyword>
<reference evidence="2" key="1">
    <citation type="submission" date="2016-10" db="EMBL/GenBank/DDBJ databases">
        <authorList>
            <person name="Varghese N."/>
            <person name="Submissions S."/>
        </authorList>
    </citation>
    <scope>NUCLEOTIDE SEQUENCE [LARGE SCALE GENOMIC DNA]</scope>
    <source>
        <strain evidence="2">CGMCC 4.6825</strain>
    </source>
</reference>
<sequence>MEILFWVPVAFLLYGAVRAVEVRISRSDRQLARVERKLDLVLDHLGLQEHDPRLGEVIELLRSGKRIHAIKRYRELTGADLKQAKEAVERLG</sequence>
<dbReference type="Proteomes" id="UP000182841">
    <property type="component" value="Unassembled WGS sequence"/>
</dbReference>
<evidence type="ECO:0000313" key="1">
    <source>
        <dbReference type="EMBL" id="SER65754.1"/>
    </source>
</evidence>
<keyword evidence="2" id="KW-1185">Reference proteome</keyword>
<proteinExistence type="predicted"/>
<dbReference type="EMBL" id="FOGO01000003">
    <property type="protein sequence ID" value="SER65754.1"/>
    <property type="molecule type" value="Genomic_DNA"/>
</dbReference>
<gene>
    <name evidence="1" type="ORF">SAMN05421870_103212</name>
</gene>
<keyword evidence="1" id="KW-0689">Ribosomal protein</keyword>